<evidence type="ECO:0000313" key="9">
    <source>
        <dbReference type="Proteomes" id="UP000178348"/>
    </source>
</evidence>
<evidence type="ECO:0000259" key="7">
    <source>
        <dbReference type="Pfam" id="PF20803"/>
    </source>
</evidence>
<keyword evidence="3 8" id="KW-0255">Endonuclease</keyword>
<evidence type="ECO:0000313" key="8">
    <source>
        <dbReference type="EMBL" id="OGZ00605.1"/>
    </source>
</evidence>
<keyword evidence="6" id="KW-0051">Antiviral defense</keyword>
<dbReference type="GO" id="GO:0004521">
    <property type="term" value="F:RNA endonuclease activity"/>
    <property type="evidence" value="ECO:0007669"/>
    <property type="project" value="InterPro"/>
</dbReference>
<keyword evidence="4" id="KW-0378">Hydrolase</keyword>
<dbReference type="EMBL" id="MHLB01000060">
    <property type="protein sequence ID" value="OGZ00605.1"/>
    <property type="molecule type" value="Genomic_DNA"/>
</dbReference>
<feature type="domain" description="Transcriptional repressor PaaX-like central Cas2-like" evidence="7">
    <location>
        <begin position="123"/>
        <end position="194"/>
    </location>
</feature>
<name>A0A1G2CGT7_9BACT</name>
<organism evidence="8 9">
    <name type="scientific">Candidatus Liptonbacteria bacterium RIFCSPLOWO2_01_FULL_53_13</name>
    <dbReference type="NCBI Taxonomy" id="1798651"/>
    <lineage>
        <taxon>Bacteria</taxon>
        <taxon>Candidatus Liptoniibacteriota</taxon>
    </lineage>
</organism>
<keyword evidence="5" id="KW-0460">Magnesium</keyword>
<keyword evidence="1" id="KW-0540">Nuclease</keyword>
<proteinExistence type="predicted"/>
<evidence type="ECO:0000256" key="2">
    <source>
        <dbReference type="ARBA" id="ARBA00022723"/>
    </source>
</evidence>
<dbReference type="InterPro" id="IPR048846">
    <property type="entry name" value="PaaX-like_central"/>
</dbReference>
<dbReference type="InterPro" id="IPR021127">
    <property type="entry name" value="CRISPR_associated_Cas2"/>
</dbReference>
<sequence length="201" mass="22906">MKGDIVFALLSAIGESASTATDVIFAMLDASHGASAGKLDRQFHTIQHARMTADAQREEQFKIRQRYHDILYHLKQDGLIVERSDGDKKRNRVLALTKKGFYKLGLLRTKASARLPAAAYPHKKNDRFTICAFDIPERDRKKRNWLRAVLQRLGFAAIQKSVFIGKVRVPKELIDDMKALRILDYVEIFEISKTGSLRHIA</sequence>
<comment type="caution">
    <text evidence="8">The sequence shown here is derived from an EMBL/GenBank/DDBJ whole genome shotgun (WGS) entry which is preliminary data.</text>
</comment>
<dbReference type="AlphaFoldDB" id="A0A1G2CGT7"/>
<accession>A0A1G2CGT7</accession>
<evidence type="ECO:0000256" key="1">
    <source>
        <dbReference type="ARBA" id="ARBA00022722"/>
    </source>
</evidence>
<keyword evidence="2" id="KW-0479">Metal-binding</keyword>
<dbReference type="NCBIfam" id="TIGR01573">
    <property type="entry name" value="cas2"/>
    <property type="match status" value="1"/>
</dbReference>
<protein>
    <submittedName>
        <fullName evidence="8">CRISPR-associated endonuclease Cas2</fullName>
    </submittedName>
</protein>
<dbReference type="Proteomes" id="UP000178348">
    <property type="component" value="Unassembled WGS sequence"/>
</dbReference>
<dbReference type="Gene3D" id="3.30.70.2650">
    <property type="match status" value="1"/>
</dbReference>
<dbReference type="Pfam" id="PF20803">
    <property type="entry name" value="PaaX_M"/>
    <property type="match status" value="1"/>
</dbReference>
<dbReference type="SUPFAM" id="SSF143430">
    <property type="entry name" value="TTP0101/SSO1404-like"/>
    <property type="match status" value="1"/>
</dbReference>
<gene>
    <name evidence="8" type="ORF">A2946_03230</name>
</gene>
<evidence type="ECO:0000256" key="3">
    <source>
        <dbReference type="ARBA" id="ARBA00022759"/>
    </source>
</evidence>
<evidence type="ECO:0000256" key="5">
    <source>
        <dbReference type="ARBA" id="ARBA00022842"/>
    </source>
</evidence>
<evidence type="ECO:0000256" key="4">
    <source>
        <dbReference type="ARBA" id="ARBA00022801"/>
    </source>
</evidence>
<reference evidence="8 9" key="1">
    <citation type="journal article" date="2016" name="Nat. Commun.">
        <title>Thousands of microbial genomes shed light on interconnected biogeochemical processes in an aquifer system.</title>
        <authorList>
            <person name="Anantharaman K."/>
            <person name="Brown C.T."/>
            <person name="Hug L.A."/>
            <person name="Sharon I."/>
            <person name="Castelle C.J."/>
            <person name="Probst A.J."/>
            <person name="Thomas B.C."/>
            <person name="Singh A."/>
            <person name="Wilkins M.J."/>
            <person name="Karaoz U."/>
            <person name="Brodie E.L."/>
            <person name="Williams K.H."/>
            <person name="Hubbard S.S."/>
            <person name="Banfield J.F."/>
        </authorList>
    </citation>
    <scope>NUCLEOTIDE SEQUENCE [LARGE SCALE GENOMIC DNA]</scope>
</reference>
<dbReference type="GO" id="GO:0043571">
    <property type="term" value="P:maintenance of CRISPR repeat elements"/>
    <property type="evidence" value="ECO:0007669"/>
    <property type="project" value="InterPro"/>
</dbReference>
<evidence type="ECO:0000256" key="6">
    <source>
        <dbReference type="ARBA" id="ARBA00023118"/>
    </source>
</evidence>